<dbReference type="InterPro" id="IPR007021">
    <property type="entry name" value="DUF659"/>
</dbReference>
<sequence length="741" mass="83730">MGEEEAMVCAAKDTQARKIKKEKHGKTIDKETQKVSCNYCGKVVTSYNRLEHHLAGIRGNVSPCNLVPDSVRQSIRTSLEDRKKDWIARKIGRLKSSELPTVRNPSLTSAQACQPLLQPSASSTDRGDSVNGHRCFVHCTNNLLQPRSTTQAIAPDVSCNASSYQQGGQTIEVTEPPYQNPCVMNKQSEISSVQRINPLSFSMENSSSQMQDSESSMESNNNYLNSRAAKSIGKLIFEAGLEPGILHLPCFKDMVDVLAWAQVSMPTYESIMEEQLKEIQCRARDLKKHWETSGCSVILDSWESRCGKSFISVLVHCNKGMLFLKSIDVSEIIDDVDELALMLLHVVEEVGVLNIVQLITNDASPHMQAAEHAVLKRFGHSFFFTLCADHCINLLLENIAALDHVSEVLIKAREITRFIYSHAVPMELKGKYIRDGEILSSSNLKFVAMFITLGKLVSERINLVEMFSSPEWASSDWASRSSFRHVYEIVKIDNAFWCAAADILKLTDPLVTVLYKLEADNCPIGILYDAMDCAKEEIKRNLQDKHGDYWPMVDDVWDHYLHTPVHAAGYVLNPRIFYTERFSCDAEIKSGTTVCVSRLAKNHYDPKKVAAQMEIYQRKSAPFDSDAAIQQAMQIPQVRWWSAHGTDTPELKTFAIRILSQTCFGAPRYNIDWSLSEQLHVVKRPYPEQERFQKMEYIHYNLRLAHYEPCVRGASGAHQHGRLASQLGDWITSARTTSYYK</sequence>
<dbReference type="PANTHER" id="PTHR32166:SF63">
    <property type="entry name" value="HAT TRANSPOSON SUPERFAMILY PROTEIN"/>
    <property type="match status" value="1"/>
</dbReference>
<dbReference type="OrthoDB" id="1741262at2759"/>
<name>A0A6G1F705_9ORYZ</name>
<proteinExistence type="predicted"/>
<evidence type="ECO:0000313" key="3">
    <source>
        <dbReference type="Proteomes" id="UP000479710"/>
    </source>
</evidence>
<dbReference type="SUPFAM" id="SSF53098">
    <property type="entry name" value="Ribonuclease H-like"/>
    <property type="match status" value="1"/>
</dbReference>
<gene>
    <name evidence="2" type="ORF">E2562_011968</name>
</gene>
<dbReference type="Pfam" id="PF04937">
    <property type="entry name" value="DUF659"/>
    <property type="match status" value="1"/>
</dbReference>
<dbReference type="Proteomes" id="UP000479710">
    <property type="component" value="Unassembled WGS sequence"/>
</dbReference>
<feature type="domain" description="DUF659" evidence="1">
    <location>
        <begin position="268"/>
        <end position="415"/>
    </location>
</feature>
<evidence type="ECO:0000313" key="2">
    <source>
        <dbReference type="EMBL" id="KAF0932670.1"/>
    </source>
</evidence>
<dbReference type="InterPro" id="IPR012337">
    <property type="entry name" value="RNaseH-like_sf"/>
</dbReference>
<dbReference type="EMBL" id="SPHZ02000001">
    <property type="protein sequence ID" value="KAF0932670.1"/>
    <property type="molecule type" value="Genomic_DNA"/>
</dbReference>
<accession>A0A6G1F705</accession>
<comment type="caution">
    <text evidence="2">The sequence shown here is derived from an EMBL/GenBank/DDBJ whole genome shotgun (WGS) entry which is preliminary data.</text>
</comment>
<keyword evidence="3" id="KW-1185">Reference proteome</keyword>
<reference evidence="2 3" key="1">
    <citation type="submission" date="2019-11" db="EMBL/GenBank/DDBJ databases">
        <title>Whole genome sequence of Oryza granulata.</title>
        <authorList>
            <person name="Li W."/>
        </authorList>
    </citation>
    <scope>NUCLEOTIDE SEQUENCE [LARGE SCALE GENOMIC DNA]</scope>
    <source>
        <strain evidence="3">cv. Menghai</strain>
        <tissue evidence="2">Leaf</tissue>
    </source>
</reference>
<organism evidence="2 3">
    <name type="scientific">Oryza meyeriana var. granulata</name>
    <dbReference type="NCBI Taxonomy" id="110450"/>
    <lineage>
        <taxon>Eukaryota</taxon>
        <taxon>Viridiplantae</taxon>
        <taxon>Streptophyta</taxon>
        <taxon>Embryophyta</taxon>
        <taxon>Tracheophyta</taxon>
        <taxon>Spermatophyta</taxon>
        <taxon>Magnoliopsida</taxon>
        <taxon>Liliopsida</taxon>
        <taxon>Poales</taxon>
        <taxon>Poaceae</taxon>
        <taxon>BOP clade</taxon>
        <taxon>Oryzoideae</taxon>
        <taxon>Oryzeae</taxon>
        <taxon>Oryzinae</taxon>
        <taxon>Oryza</taxon>
        <taxon>Oryza meyeriana</taxon>
    </lineage>
</organism>
<dbReference type="AlphaFoldDB" id="A0A6G1F705"/>
<evidence type="ECO:0000259" key="1">
    <source>
        <dbReference type="Pfam" id="PF04937"/>
    </source>
</evidence>
<dbReference type="PANTHER" id="PTHR32166">
    <property type="entry name" value="OSJNBA0013A04.12 PROTEIN"/>
    <property type="match status" value="1"/>
</dbReference>
<protein>
    <recommendedName>
        <fullName evidence="1">DUF659 domain-containing protein</fullName>
    </recommendedName>
</protein>